<evidence type="ECO:0000256" key="2">
    <source>
        <dbReference type="SAM" id="Phobius"/>
    </source>
</evidence>
<name>A0A4Q7LM78_9MICO</name>
<dbReference type="AlphaFoldDB" id="A0A4Q7LM78"/>
<organism evidence="3 4">
    <name type="scientific">Microcella putealis</name>
    <dbReference type="NCBI Taxonomy" id="337005"/>
    <lineage>
        <taxon>Bacteria</taxon>
        <taxon>Bacillati</taxon>
        <taxon>Actinomycetota</taxon>
        <taxon>Actinomycetes</taxon>
        <taxon>Micrococcales</taxon>
        <taxon>Microbacteriaceae</taxon>
        <taxon>Microcella</taxon>
    </lineage>
</organism>
<keyword evidence="4" id="KW-1185">Reference proteome</keyword>
<comment type="caution">
    <text evidence="3">The sequence shown here is derived from an EMBL/GenBank/DDBJ whole genome shotgun (WGS) entry which is preliminary data.</text>
</comment>
<evidence type="ECO:0000256" key="1">
    <source>
        <dbReference type="SAM" id="MobiDB-lite"/>
    </source>
</evidence>
<keyword evidence="2" id="KW-0812">Transmembrane</keyword>
<dbReference type="Proteomes" id="UP000293519">
    <property type="component" value="Unassembled WGS sequence"/>
</dbReference>
<feature type="compositionally biased region" description="Pro residues" evidence="1">
    <location>
        <begin position="44"/>
        <end position="68"/>
    </location>
</feature>
<proteinExistence type="predicted"/>
<dbReference type="SUPFAM" id="SSF110296">
    <property type="entry name" value="Oligoxyloglucan reducing end-specific cellobiohydrolase"/>
    <property type="match status" value="1"/>
</dbReference>
<gene>
    <name evidence="3" type="ORF">EV141_2050</name>
</gene>
<feature type="transmembrane region" description="Helical" evidence="2">
    <location>
        <begin position="6"/>
        <end position="24"/>
    </location>
</feature>
<dbReference type="EMBL" id="SGWW01000004">
    <property type="protein sequence ID" value="RZS55067.1"/>
    <property type="molecule type" value="Genomic_DNA"/>
</dbReference>
<accession>A0A4Q7LM78</accession>
<keyword evidence="2" id="KW-1133">Transmembrane helix</keyword>
<evidence type="ECO:0000313" key="4">
    <source>
        <dbReference type="Proteomes" id="UP000293519"/>
    </source>
</evidence>
<evidence type="ECO:0000313" key="3">
    <source>
        <dbReference type="EMBL" id="RZS55067.1"/>
    </source>
</evidence>
<feature type="region of interest" description="Disordered" evidence="1">
    <location>
        <begin position="34"/>
        <end position="70"/>
    </location>
</feature>
<sequence>MGWGAWAGIAALVVVNIVLVALLIGRPEPEVDEIASPGLISEPIPTPTPSETPSASPTPEPEPTPPATAPGQYVLAAVDGATASRVTTGACPTATATLERTVDGGATWQPSDATAATGITAVQRLIASSAEQLALIGSQADGCAPTLARTFVGGELDAAWYVPADDRASVHAPAVGTVAAPCGAVTAITAASNTVAAVLCADGTVHATADRASTFTGGVAIAGAQAVAAAGDGWAVAALGVDDCAGVAIAQVGADATGFEFVGCLPLDAETDGLAGRVALAAGGGTLWVWAGEQLARSESNGASWL</sequence>
<protein>
    <submittedName>
        <fullName evidence="3">Uncharacterized protein</fullName>
    </submittedName>
</protein>
<reference evidence="3 4" key="1">
    <citation type="journal article" date="2015" name="Stand. Genomic Sci.">
        <title>Genomic Encyclopedia of Bacterial and Archaeal Type Strains, Phase III: the genomes of soil and plant-associated and newly described type strains.</title>
        <authorList>
            <person name="Whitman W.B."/>
            <person name="Woyke T."/>
            <person name="Klenk H.P."/>
            <person name="Zhou Y."/>
            <person name="Lilburn T.G."/>
            <person name="Beck B.J."/>
            <person name="De Vos P."/>
            <person name="Vandamme P."/>
            <person name="Eisen J.A."/>
            <person name="Garrity G."/>
            <person name="Hugenholtz P."/>
            <person name="Kyrpides N.C."/>
        </authorList>
    </citation>
    <scope>NUCLEOTIDE SEQUENCE [LARGE SCALE GENOMIC DNA]</scope>
    <source>
        <strain evidence="3 4">CV2</strain>
    </source>
</reference>
<keyword evidence="2" id="KW-0472">Membrane</keyword>